<dbReference type="GeneID" id="108676569"/>
<dbReference type="Pfam" id="PF00595">
    <property type="entry name" value="PDZ"/>
    <property type="match status" value="2"/>
</dbReference>
<reference evidence="4" key="1">
    <citation type="submission" date="2025-08" db="UniProtKB">
        <authorList>
            <consortium name="RefSeq"/>
        </authorList>
    </citation>
    <scope>IDENTIFICATION</scope>
    <source>
        <tissue evidence="4">Whole organism</tissue>
    </source>
</reference>
<dbReference type="OrthoDB" id="42382at2759"/>
<dbReference type="SMART" id="SM00228">
    <property type="entry name" value="PDZ"/>
    <property type="match status" value="2"/>
</dbReference>
<feature type="compositionally biased region" description="Basic and acidic residues" evidence="1">
    <location>
        <begin position="289"/>
        <end position="318"/>
    </location>
</feature>
<dbReference type="InterPro" id="IPR036034">
    <property type="entry name" value="PDZ_sf"/>
</dbReference>
<feature type="domain" description="PDZ" evidence="2">
    <location>
        <begin position="34"/>
        <end position="120"/>
    </location>
</feature>
<dbReference type="RefSeq" id="XP_018020151.2">
    <property type="nucleotide sequence ID" value="XM_018164662.2"/>
</dbReference>
<dbReference type="PANTHER" id="PTHR11324:SF16">
    <property type="entry name" value="PDZ DOMAIN-CONTAINING PROTEIN 2"/>
    <property type="match status" value="1"/>
</dbReference>
<name>A0A8B7P500_HYAAZ</name>
<sequence>MAYASIVTQELAQLIEEANQSLEESGTPCHEIVVVVLHREVASYGSVGLTLAGGADYDTREISVHKIIPGSLADRDGRIQRGDRVISINGKTLRGVTHREALAILKSPRPEVVLVLSRSRSVTPQDITNASSGAYVVTGGGAPDGEPSFCHRPVFMNAVNHIASHRPPKILESPMDSKSLVSDVQMPPVPRGPPFAIALVKDGAGLGFSLEGGKDSPLGDRPLIVKKIFTGGAADKGGILRVGDEILSINAVDVTIMARIEAWNFLKKLPDGKVSLVIRQKLAEGAASDQEKMPEKRNEVNGANREKIDKENFDSNNV</sequence>
<evidence type="ECO:0000256" key="1">
    <source>
        <dbReference type="SAM" id="MobiDB-lite"/>
    </source>
</evidence>
<dbReference type="AlphaFoldDB" id="A0A8B7P500"/>
<dbReference type="CDD" id="cd06763">
    <property type="entry name" value="PDZ7_PDZD2-PDZ4_hPro-IL-16-like"/>
    <property type="match status" value="1"/>
</dbReference>
<feature type="region of interest" description="Disordered" evidence="1">
    <location>
        <begin position="285"/>
        <end position="318"/>
    </location>
</feature>
<dbReference type="KEGG" id="hazt:108676569"/>
<gene>
    <name evidence="4" type="primary">LOC108676569</name>
</gene>
<dbReference type="PROSITE" id="PS50106">
    <property type="entry name" value="PDZ"/>
    <property type="match status" value="2"/>
</dbReference>
<proteinExistence type="predicted"/>
<dbReference type="OMA" id="NHIASHR"/>
<feature type="domain" description="PDZ" evidence="2">
    <location>
        <begin position="196"/>
        <end position="281"/>
    </location>
</feature>
<keyword evidence="3" id="KW-1185">Reference proteome</keyword>
<accession>A0A8B7P500</accession>
<organism evidence="3 4">
    <name type="scientific">Hyalella azteca</name>
    <name type="common">Amphipod</name>
    <dbReference type="NCBI Taxonomy" id="294128"/>
    <lineage>
        <taxon>Eukaryota</taxon>
        <taxon>Metazoa</taxon>
        <taxon>Ecdysozoa</taxon>
        <taxon>Arthropoda</taxon>
        <taxon>Crustacea</taxon>
        <taxon>Multicrustacea</taxon>
        <taxon>Malacostraca</taxon>
        <taxon>Eumalacostraca</taxon>
        <taxon>Peracarida</taxon>
        <taxon>Amphipoda</taxon>
        <taxon>Senticaudata</taxon>
        <taxon>Talitrida</taxon>
        <taxon>Talitroidea</taxon>
        <taxon>Hyalellidae</taxon>
        <taxon>Hyalella</taxon>
    </lineage>
</organism>
<dbReference type="Gene3D" id="2.30.42.10">
    <property type="match status" value="2"/>
</dbReference>
<protein>
    <submittedName>
        <fullName evidence="4">Pro-interleukin-16</fullName>
    </submittedName>
</protein>
<dbReference type="PANTHER" id="PTHR11324">
    <property type="entry name" value="IL16-RELATED"/>
    <property type="match status" value="1"/>
</dbReference>
<dbReference type="SUPFAM" id="SSF50156">
    <property type="entry name" value="PDZ domain-like"/>
    <property type="match status" value="2"/>
</dbReference>
<evidence type="ECO:0000313" key="3">
    <source>
        <dbReference type="Proteomes" id="UP000694843"/>
    </source>
</evidence>
<evidence type="ECO:0000259" key="2">
    <source>
        <dbReference type="PROSITE" id="PS50106"/>
    </source>
</evidence>
<dbReference type="Proteomes" id="UP000694843">
    <property type="component" value="Unplaced"/>
</dbReference>
<dbReference type="InterPro" id="IPR001478">
    <property type="entry name" value="PDZ"/>
</dbReference>
<evidence type="ECO:0000313" key="4">
    <source>
        <dbReference type="RefSeq" id="XP_018020151.2"/>
    </source>
</evidence>